<evidence type="ECO:0000313" key="1">
    <source>
        <dbReference type="EMBL" id="MBE9463123.1"/>
    </source>
</evidence>
<evidence type="ECO:0000313" key="2">
    <source>
        <dbReference type="Proteomes" id="UP000634134"/>
    </source>
</evidence>
<accession>A0ABR9WCC1</accession>
<comment type="caution">
    <text evidence="1">The sequence shown here is derived from an EMBL/GenBank/DDBJ whole genome shotgun (WGS) entry which is preliminary data.</text>
</comment>
<reference evidence="2" key="1">
    <citation type="submission" date="2023-07" db="EMBL/GenBank/DDBJ databases">
        <title>Dyadobacter sp. nov 'subterranea' isolated from contaminted grondwater.</title>
        <authorList>
            <person name="Szabo I."/>
            <person name="Al-Omari J."/>
            <person name="Szerdahelyi S.G."/>
            <person name="Rado J."/>
        </authorList>
    </citation>
    <scope>NUCLEOTIDE SEQUENCE [LARGE SCALE GENOMIC DNA]</scope>
    <source>
        <strain evidence="2">UP-52</strain>
    </source>
</reference>
<name>A0ABR9WCC1_9BACT</name>
<dbReference type="Proteomes" id="UP000634134">
    <property type="component" value="Unassembled WGS sequence"/>
</dbReference>
<sequence>MAENPNYENQKLNDKKILLIGVKFYHFTHEVIAKMKHYGADVTFFYERDTSLKFAFAKTFNSDYADKLQENHYQNVLAKVKDTKFDYLLVIRGYMMEPWFVKEIKNSNPGIKTIMYQWDSYSNWECDYRHMISSFDVVKTFDPRDAEELNLPYVPTFSSDEYSNLPEEKPKYDIFYSGGFTYPRYDFLKQIINYSKDNNLKLYSHLAISMKSYLREIAGGNKIDPSLLSFKNLNKEEYLKVFIASNVIIDYTKDNQAGITMRTLDTLMAGKKILTNNTFVSQEPGFRPDQVQFFNPKEFAADQEFVKKEVYFPKLDYSIDKFLANIFN</sequence>
<organism evidence="1 2">
    <name type="scientific">Dyadobacter subterraneus</name>
    <dbReference type="NCBI Taxonomy" id="2773304"/>
    <lineage>
        <taxon>Bacteria</taxon>
        <taxon>Pseudomonadati</taxon>
        <taxon>Bacteroidota</taxon>
        <taxon>Cytophagia</taxon>
        <taxon>Cytophagales</taxon>
        <taxon>Spirosomataceae</taxon>
        <taxon>Dyadobacter</taxon>
    </lineage>
</organism>
<protein>
    <recommendedName>
        <fullName evidence="3">Lipopolysaccharide biosynthesis protein</fullName>
    </recommendedName>
</protein>
<dbReference type="RefSeq" id="WP_194121275.1">
    <property type="nucleotide sequence ID" value="NZ_JACYGY010000001.1"/>
</dbReference>
<gene>
    <name evidence="1" type="ORF">IEE83_14640</name>
</gene>
<proteinExistence type="predicted"/>
<dbReference type="EMBL" id="JACYGY010000001">
    <property type="protein sequence ID" value="MBE9463123.1"/>
    <property type="molecule type" value="Genomic_DNA"/>
</dbReference>
<keyword evidence="2" id="KW-1185">Reference proteome</keyword>
<evidence type="ECO:0008006" key="3">
    <source>
        <dbReference type="Google" id="ProtNLM"/>
    </source>
</evidence>